<proteinExistence type="predicted"/>
<name>A0ACC6CCM6_9BURK</name>
<dbReference type="EMBL" id="JAPPUY010000003">
    <property type="protein sequence ID" value="MCY4746163.1"/>
    <property type="molecule type" value="Genomic_DNA"/>
</dbReference>
<protein>
    <submittedName>
        <fullName evidence="1">Uncharacterized protein</fullName>
    </submittedName>
</protein>
<reference evidence="1" key="1">
    <citation type="submission" date="2022-08" db="EMBL/GenBank/DDBJ databases">
        <title>Genome sequencing of Pelomonas sp. UHG3.</title>
        <authorList>
            <person name="So Y."/>
        </authorList>
    </citation>
    <scope>NUCLEOTIDE SEQUENCE</scope>
    <source>
        <strain evidence="1">UHG3</strain>
    </source>
</reference>
<gene>
    <name evidence="1" type="ORF">NYO99_14345</name>
</gene>
<evidence type="ECO:0000313" key="1">
    <source>
        <dbReference type="EMBL" id="MCY4746163.1"/>
    </source>
</evidence>
<organism evidence="1 2">
    <name type="scientific">Roseateles hydrophilus</name>
    <dbReference type="NCBI Taxonomy" id="2975054"/>
    <lineage>
        <taxon>Bacteria</taxon>
        <taxon>Pseudomonadati</taxon>
        <taxon>Pseudomonadota</taxon>
        <taxon>Betaproteobacteria</taxon>
        <taxon>Burkholderiales</taxon>
        <taxon>Sphaerotilaceae</taxon>
        <taxon>Roseateles</taxon>
    </lineage>
</organism>
<keyword evidence="2" id="KW-1185">Reference proteome</keyword>
<accession>A0ACC6CCM6</accession>
<dbReference type="Proteomes" id="UP001076464">
    <property type="component" value="Unassembled WGS sequence"/>
</dbReference>
<evidence type="ECO:0000313" key="2">
    <source>
        <dbReference type="Proteomes" id="UP001076464"/>
    </source>
</evidence>
<comment type="caution">
    <text evidence="1">The sequence shown here is derived from an EMBL/GenBank/DDBJ whole genome shotgun (WGS) entry which is preliminary data.</text>
</comment>
<sequence length="60" mass="6981">MKMQTRQEHSHRRLPAPEMGAAWSAEESVEKGRKHEAFDAGFYSGERRGLARALRLDRKR</sequence>